<dbReference type="Pfam" id="PF09369">
    <property type="entry name" value="MZB"/>
    <property type="match status" value="1"/>
</dbReference>
<gene>
    <name evidence="3" type="ORF">SAMN05216361_3075</name>
</gene>
<evidence type="ECO:0000259" key="2">
    <source>
        <dbReference type="Pfam" id="PF09369"/>
    </source>
</evidence>
<evidence type="ECO:0000256" key="1">
    <source>
        <dbReference type="SAM" id="Coils"/>
    </source>
</evidence>
<dbReference type="STRING" id="634436.SAMN05216361_3075"/>
<evidence type="ECO:0000313" key="3">
    <source>
        <dbReference type="EMBL" id="SHG84495.1"/>
    </source>
</evidence>
<proteinExistence type="predicted"/>
<sequence length="619" mass="69926">MEVHELKSKQWFTPVRFSHLTKHAGVGAVVRDQNDLLIFVKDTSTWPLKYLTKLHAVERVKRHLEITSDLMLPPQASIDGDSNLKIKGGTIPTLRFPNWTRCDNCNVLYFKPWANTNADISQKITCSSCSKGSLSQVTWCAVSSHGDLMDVPWHYICHRKSNTAAQQQCRHNTHEAYLKLELNERGRWEIHCKKCKATEQIDGTDFHHNTHKQPGLTERKPVGVDQITYTVMEVNDPRVFSAMSERALVIPPESNVDKESLVYKLMQQSQLVAAIKGAKRNLQKQREKKKAMRELKCTEEELFAALNEIDRDKSANNISFDDITSADMISDEFEALTTEQEFSSNADFITTHLTGEWQSYLQSIAESDGIRIESNLVDKLVAVNRLRVIEVYKGFQRAASDVDEFDPIPTVNPDFTGSIGWLPAVELFGEGIFFTLNHTCLEKWEEQALIRLRASEIETRYQDSEIALPDEATPTSRFILLHTIAHAFIRELETLAGYPAASLQERIYSSSEGKMAGILIYTAVPDIAGSLGGIVGQAKPSRFMRLLDAVFRQIEWCSMDPVCNDIEGQGPSWLNRAACHGCVLIPDTSCSYNNVFLDRVFIKGKPEEGIPPLREFVSK</sequence>
<reference evidence="4" key="1">
    <citation type="submission" date="2016-11" db="EMBL/GenBank/DDBJ databases">
        <authorList>
            <person name="Varghese N."/>
            <person name="Submissions S."/>
        </authorList>
    </citation>
    <scope>NUCLEOTIDE SEQUENCE [LARGE SCALE GENOMIC DNA]</scope>
    <source>
        <strain evidence="4">CGMCC 1.8995</strain>
    </source>
</reference>
<accession>A0A1M5N4W3</accession>
<feature type="domain" description="MrfA-like Zn-binding" evidence="2">
    <location>
        <begin position="485"/>
        <end position="583"/>
    </location>
</feature>
<dbReference type="InterPro" id="IPR047721">
    <property type="entry name" value="DrmB"/>
</dbReference>
<dbReference type="NCBIfam" id="NF038324">
    <property type="entry name" value="DrmB_fam"/>
    <property type="match status" value="1"/>
</dbReference>
<keyword evidence="1" id="KW-0175">Coiled coil</keyword>
<dbReference type="OrthoDB" id="9134227at2"/>
<feature type="coiled-coil region" evidence="1">
    <location>
        <begin position="268"/>
        <end position="308"/>
    </location>
</feature>
<dbReference type="AlphaFoldDB" id="A0A1M5N4W3"/>
<protein>
    <recommendedName>
        <fullName evidence="2">MrfA-like Zn-binding domain-containing protein</fullName>
    </recommendedName>
</protein>
<keyword evidence="4" id="KW-1185">Reference proteome</keyword>
<name>A0A1M5N4W3_9ALTE</name>
<dbReference type="Proteomes" id="UP000184520">
    <property type="component" value="Unassembled WGS sequence"/>
</dbReference>
<dbReference type="EMBL" id="FQWD01000005">
    <property type="protein sequence ID" value="SHG84495.1"/>
    <property type="molecule type" value="Genomic_DNA"/>
</dbReference>
<organism evidence="3 4">
    <name type="scientific">Marisediminitalea aggregata</name>
    <dbReference type="NCBI Taxonomy" id="634436"/>
    <lineage>
        <taxon>Bacteria</taxon>
        <taxon>Pseudomonadati</taxon>
        <taxon>Pseudomonadota</taxon>
        <taxon>Gammaproteobacteria</taxon>
        <taxon>Alteromonadales</taxon>
        <taxon>Alteromonadaceae</taxon>
        <taxon>Marisediminitalea</taxon>
    </lineage>
</organism>
<dbReference type="InterPro" id="IPR018973">
    <property type="entry name" value="MZB"/>
</dbReference>
<evidence type="ECO:0000313" key="4">
    <source>
        <dbReference type="Proteomes" id="UP000184520"/>
    </source>
</evidence>